<evidence type="ECO:0000313" key="1">
    <source>
        <dbReference type="Proteomes" id="UP001652661"/>
    </source>
</evidence>
<dbReference type="RefSeq" id="XP_017033576.1">
    <property type="nucleotide sequence ID" value="XM_017178087.3"/>
</dbReference>
<dbReference type="OMA" id="RYKITMQ"/>
<proteinExistence type="predicted"/>
<accession>A0A6P4JDJ8</accession>
<dbReference type="Proteomes" id="UP001652661">
    <property type="component" value="Chromosome 2R"/>
</dbReference>
<dbReference type="AlphaFoldDB" id="A0A6P4JDJ8"/>
<name>A0A6P4JDJ8_DROKI</name>
<dbReference type="GeneID" id="108082608"/>
<sequence length="326" mass="38258">MEKLVTMMMTNKRESRFTVTDSMAKLALSRLDSICSAESNERTIIKILLSIEEKFRIYFESNQKELELQRIAAQTLWHLVQRYLLAVQVDTSCMCPKIYEIETEEAISTKYYMHYQVIVGSNKSQHVGIHALRPFVLAFRRACDNLDMEDETPFVMGDAFHKPIKFFIDFVDEIFNYFYSGHLQLECAARLLDPGNLKSLEYYQELLAPNEDFNEYFLHNLSYCKCLGQPLKCASFRDHFKKEKKDMFEASREKAKLSRCARRVEKMSKPKSEPPAVKRRISLFNSPRELSVRESLNSLYQRHVSLQHHRSLKFLLGNVMSVQHIH</sequence>
<reference evidence="1" key="1">
    <citation type="submission" date="2025-05" db="UniProtKB">
        <authorList>
            <consortium name="RefSeq"/>
        </authorList>
    </citation>
    <scope>NUCLEOTIDE SEQUENCE [LARGE SCALE GENOMIC DNA]</scope>
    <source>
        <strain evidence="1">14028-0561.14</strain>
    </source>
</reference>
<organism evidence="1 2">
    <name type="scientific">Drosophila kikkawai</name>
    <name type="common">Fruit fly</name>
    <dbReference type="NCBI Taxonomy" id="30033"/>
    <lineage>
        <taxon>Eukaryota</taxon>
        <taxon>Metazoa</taxon>
        <taxon>Ecdysozoa</taxon>
        <taxon>Arthropoda</taxon>
        <taxon>Hexapoda</taxon>
        <taxon>Insecta</taxon>
        <taxon>Pterygota</taxon>
        <taxon>Neoptera</taxon>
        <taxon>Endopterygota</taxon>
        <taxon>Diptera</taxon>
        <taxon>Brachycera</taxon>
        <taxon>Muscomorpha</taxon>
        <taxon>Ephydroidea</taxon>
        <taxon>Drosophilidae</taxon>
        <taxon>Drosophila</taxon>
        <taxon>Sophophora</taxon>
    </lineage>
</organism>
<reference evidence="2" key="2">
    <citation type="submission" date="2025-08" db="UniProtKB">
        <authorList>
            <consortium name="RefSeq"/>
        </authorList>
    </citation>
    <scope>IDENTIFICATION</scope>
    <source>
        <strain evidence="2">14028-0561.14</strain>
        <tissue evidence="2">Whole fly</tissue>
    </source>
</reference>
<evidence type="ECO:0000313" key="2">
    <source>
        <dbReference type="RefSeq" id="XP_017033576.1"/>
    </source>
</evidence>
<gene>
    <name evidence="2" type="primary">LOC108082608</name>
</gene>
<dbReference type="OrthoDB" id="7824457at2759"/>
<protein>
    <submittedName>
        <fullName evidence="2">Uncharacterized protein</fullName>
    </submittedName>
</protein>
<keyword evidence="1" id="KW-1185">Reference proteome</keyword>